<keyword evidence="6" id="KW-1133">Transmembrane helix</keyword>
<keyword evidence="2 5" id="KW-0479">Metal-binding</keyword>
<evidence type="ECO:0000256" key="6">
    <source>
        <dbReference type="SAM" id="Phobius"/>
    </source>
</evidence>
<evidence type="ECO:0000313" key="8">
    <source>
        <dbReference type="Proteomes" id="UP000033140"/>
    </source>
</evidence>
<dbReference type="EMBL" id="BACD03000003">
    <property type="protein sequence ID" value="GAO46207.1"/>
    <property type="molecule type" value="Genomic_DNA"/>
</dbReference>
<dbReference type="GO" id="GO:0016705">
    <property type="term" value="F:oxidoreductase activity, acting on paired donors, with incorporation or reduction of molecular oxygen"/>
    <property type="evidence" value="ECO:0007669"/>
    <property type="project" value="InterPro"/>
</dbReference>
<dbReference type="GO" id="GO:0006629">
    <property type="term" value="P:lipid metabolic process"/>
    <property type="evidence" value="ECO:0007669"/>
    <property type="project" value="UniProtKB-ARBA"/>
</dbReference>
<keyword evidence="3" id="KW-0560">Oxidoreductase</keyword>
<dbReference type="AlphaFoldDB" id="A0A0E9N8H9"/>
<evidence type="ECO:0000256" key="3">
    <source>
        <dbReference type="ARBA" id="ARBA00023002"/>
    </source>
</evidence>
<keyword evidence="4 5" id="KW-0408">Iron</keyword>
<evidence type="ECO:0000256" key="5">
    <source>
        <dbReference type="PIRSR" id="PIRSR602401-1"/>
    </source>
</evidence>
<dbReference type="GO" id="GO:0020037">
    <property type="term" value="F:heme binding"/>
    <property type="evidence" value="ECO:0007669"/>
    <property type="project" value="InterPro"/>
</dbReference>
<keyword evidence="6" id="KW-0812">Transmembrane</keyword>
<name>A0A0E9N8H9_SAICN</name>
<evidence type="ECO:0000313" key="7">
    <source>
        <dbReference type="EMBL" id="GAO46207.1"/>
    </source>
</evidence>
<dbReference type="Proteomes" id="UP000033140">
    <property type="component" value="Unassembled WGS sequence"/>
</dbReference>
<reference evidence="7 8" key="2">
    <citation type="journal article" date="2014" name="J. Gen. Appl. Microbiol.">
        <title>The early diverging ascomycetous budding yeast Saitoella complicata has three histone deacetylases belonging to the Clr6, Hos2, and Rpd3 lineages.</title>
        <authorList>
            <person name="Nishida H."/>
            <person name="Matsumoto T."/>
            <person name="Kondo S."/>
            <person name="Hamamoto M."/>
            <person name="Yoshikawa H."/>
        </authorList>
    </citation>
    <scope>NUCLEOTIDE SEQUENCE [LARGE SCALE GENOMIC DNA]</scope>
    <source>
        <strain evidence="7 8">NRRL Y-17804</strain>
    </source>
</reference>
<reference evidence="7 8" key="3">
    <citation type="journal article" date="2015" name="Genome Announc.">
        <title>Draft Genome Sequence of the Archiascomycetous Yeast Saitoella complicata.</title>
        <authorList>
            <person name="Yamauchi K."/>
            <person name="Kondo S."/>
            <person name="Hamamoto M."/>
            <person name="Takahashi Y."/>
            <person name="Ogura Y."/>
            <person name="Hayashi T."/>
            <person name="Nishida H."/>
        </authorList>
    </citation>
    <scope>NUCLEOTIDE SEQUENCE [LARGE SCALE GENOMIC DNA]</scope>
    <source>
        <strain evidence="7 8">NRRL Y-17804</strain>
    </source>
</reference>
<organism evidence="7 8">
    <name type="scientific">Saitoella complicata (strain BCRC 22490 / CBS 7301 / JCM 7358 / NBRC 10748 / NRRL Y-17804)</name>
    <dbReference type="NCBI Taxonomy" id="698492"/>
    <lineage>
        <taxon>Eukaryota</taxon>
        <taxon>Fungi</taxon>
        <taxon>Dikarya</taxon>
        <taxon>Ascomycota</taxon>
        <taxon>Taphrinomycotina</taxon>
        <taxon>Taphrinomycotina incertae sedis</taxon>
        <taxon>Saitoella</taxon>
    </lineage>
</organism>
<dbReference type="OMA" id="FHKVMDE"/>
<dbReference type="InterPro" id="IPR001128">
    <property type="entry name" value="Cyt_P450"/>
</dbReference>
<evidence type="ECO:0000256" key="4">
    <source>
        <dbReference type="ARBA" id="ARBA00023004"/>
    </source>
</evidence>
<keyword evidence="8" id="KW-1185">Reference proteome</keyword>
<comment type="caution">
    <text evidence="7">The sequence shown here is derived from an EMBL/GenBank/DDBJ whole genome shotgun (WGS) entry which is preliminary data.</text>
</comment>
<dbReference type="PANTHER" id="PTHR24296">
    <property type="entry name" value="CYTOCHROME P450"/>
    <property type="match status" value="1"/>
</dbReference>
<dbReference type="SUPFAM" id="SSF48264">
    <property type="entry name" value="Cytochrome P450"/>
    <property type="match status" value="1"/>
</dbReference>
<dbReference type="GO" id="GO:0005506">
    <property type="term" value="F:iron ion binding"/>
    <property type="evidence" value="ECO:0007669"/>
    <property type="project" value="InterPro"/>
</dbReference>
<dbReference type="InterPro" id="IPR017972">
    <property type="entry name" value="Cyt_P450_CS"/>
</dbReference>
<accession>A0A0E9N8H9</accession>
<dbReference type="PRINTS" id="PR00463">
    <property type="entry name" value="EP450I"/>
</dbReference>
<dbReference type="InterPro" id="IPR002401">
    <property type="entry name" value="Cyt_P450_E_grp-I"/>
</dbReference>
<keyword evidence="6" id="KW-0472">Membrane</keyword>
<evidence type="ECO:0000256" key="1">
    <source>
        <dbReference type="ARBA" id="ARBA00010617"/>
    </source>
</evidence>
<dbReference type="GO" id="GO:0004497">
    <property type="term" value="F:monooxygenase activity"/>
    <property type="evidence" value="ECO:0007669"/>
    <property type="project" value="InterPro"/>
</dbReference>
<dbReference type="Pfam" id="PF00067">
    <property type="entry name" value="p450"/>
    <property type="match status" value="1"/>
</dbReference>
<keyword evidence="5" id="KW-0349">Heme</keyword>
<reference evidence="7 8" key="1">
    <citation type="journal article" date="2011" name="J. Gen. Appl. Microbiol.">
        <title>Draft genome sequencing of the enigmatic yeast Saitoella complicata.</title>
        <authorList>
            <person name="Nishida H."/>
            <person name="Hamamoto M."/>
            <person name="Sugiyama J."/>
        </authorList>
    </citation>
    <scope>NUCLEOTIDE SEQUENCE [LARGE SCALE GENOMIC DNA]</scope>
    <source>
        <strain evidence="7 8">NRRL Y-17804</strain>
    </source>
</reference>
<feature type="transmembrane region" description="Helical" evidence="6">
    <location>
        <begin position="236"/>
        <end position="259"/>
    </location>
</feature>
<dbReference type="PROSITE" id="PS00086">
    <property type="entry name" value="CYTOCHROME_P450"/>
    <property type="match status" value="1"/>
</dbReference>
<evidence type="ECO:0008006" key="9">
    <source>
        <dbReference type="Google" id="ProtNLM"/>
    </source>
</evidence>
<protein>
    <recommendedName>
        <fullName evidence="9">Cytochrome P450</fullName>
    </recommendedName>
</protein>
<dbReference type="STRING" id="698492.A0A0E9N8H9"/>
<dbReference type="PRINTS" id="PR00385">
    <property type="entry name" value="P450"/>
</dbReference>
<dbReference type="InterPro" id="IPR036396">
    <property type="entry name" value="Cyt_P450_sf"/>
</dbReference>
<sequence length="735" mass="82773">MEHSRKGYKESESTPPRVTINPQLLLRASQRYLIPRNTTQRITSHHITTKIAMQLSLTFFTMAAGLALVTAAPLQKRATIPITMSNGSSKTASVTVLYSGGSYPSFNLAPGSSHTTDVDASTQGLNFKAVASDSSSGPVQFEFSLGGYAGADYYDISYIDGNGGFDGGSITCSSSGSTGTNLDCASSTNCDVAYYNPDDTQTHAGSGCGAYSIGLSPYRRSPHTQLHRKTTPEGPLAALPTITMIIWILFTLLLLVYLYPNRAIFTKARPDLPGRRGFPLIGHLPYAFSYAHKPHESELEGCREYGPVWSGTLPFIGRIITFVAPDSVEHLVKTNIGNYVRGSLFKRMMNEILGEGIFNSDGEQWRWQRKVAAQVFMDKRFKMITANTFAWQTQKFIHLIQMNQDKALDVQDLFYRFTLENFGQVAFTSSFGCLDSISSSVPFADALSFVQQYSVLRFNTPLFWLHEWLKPSYWRFCRDLRIMNDYAYSIIRSRRSSTCPTPIRPDLLSLFMDYRDEDEKELSDKYLRDIILNFIFAGRDTTAQLLSWTTHNLLANPSALSQLRSETVSLPPISEDTLHLHTYAHAVLYETLRLYPSVPTNIRCTLKRDHIPCEGQSILVEPGTIVQWSTYVMNRRPELWGPDSLTFNPSRFIDPNGKLIHVSPFKFPVFNAGPRTCLGKGFAEQEAVMVLVPLLQHFEISRASEIQREEEVRYEVSITLPIRHGLWVKFKERTQ</sequence>
<feature type="transmembrane region" description="Helical" evidence="6">
    <location>
        <begin position="51"/>
        <end position="74"/>
    </location>
</feature>
<evidence type="ECO:0000256" key="2">
    <source>
        <dbReference type="ARBA" id="ARBA00022723"/>
    </source>
</evidence>
<feature type="binding site" description="axial binding residue" evidence="5">
    <location>
        <position position="677"/>
    </location>
    <ligand>
        <name>heme</name>
        <dbReference type="ChEBI" id="CHEBI:30413"/>
    </ligand>
    <ligandPart>
        <name>Fe</name>
        <dbReference type="ChEBI" id="CHEBI:18248"/>
    </ligandPart>
</feature>
<dbReference type="Gene3D" id="1.10.630.10">
    <property type="entry name" value="Cytochrome P450"/>
    <property type="match status" value="1"/>
</dbReference>
<gene>
    <name evidence="7" type="ORF">G7K_0442-t1</name>
</gene>
<comment type="similarity">
    <text evidence="1">Belongs to the cytochrome P450 family.</text>
</comment>
<comment type="cofactor">
    <cofactor evidence="5">
        <name>heme</name>
        <dbReference type="ChEBI" id="CHEBI:30413"/>
    </cofactor>
</comment>
<proteinExistence type="inferred from homology"/>